<feature type="transmembrane region" description="Helical" evidence="1">
    <location>
        <begin position="89"/>
        <end position="114"/>
    </location>
</feature>
<dbReference type="PANTHER" id="PTHR30531">
    <property type="entry name" value="FLAGELLAR BIOSYNTHETIC PROTEIN FLHB"/>
    <property type="match status" value="1"/>
</dbReference>
<dbReference type="Gene3D" id="3.40.1690.10">
    <property type="entry name" value="secretion proteins EscU"/>
    <property type="match status" value="1"/>
</dbReference>
<keyword evidence="1" id="KW-1133">Transmembrane helix</keyword>
<evidence type="ECO:0000313" key="2">
    <source>
        <dbReference type="EMBL" id="PSR28387.1"/>
    </source>
</evidence>
<dbReference type="InterPro" id="IPR029025">
    <property type="entry name" value="T3SS_substrate_exporter_C"/>
</dbReference>
<dbReference type="PRINTS" id="PR00950">
    <property type="entry name" value="TYPE3IMSPROT"/>
</dbReference>
<gene>
    <name evidence="2" type="ORF">C7B47_04245</name>
</gene>
<dbReference type="PANTHER" id="PTHR30531:SF12">
    <property type="entry name" value="FLAGELLAR BIOSYNTHETIC PROTEIN FLHB"/>
    <property type="match status" value="1"/>
</dbReference>
<keyword evidence="1" id="KW-0812">Transmembrane</keyword>
<organism evidence="2 3">
    <name type="scientific">Sulfobacillus thermosulfidooxidans</name>
    <dbReference type="NCBI Taxonomy" id="28034"/>
    <lineage>
        <taxon>Bacteria</taxon>
        <taxon>Bacillati</taxon>
        <taxon>Bacillota</taxon>
        <taxon>Clostridia</taxon>
        <taxon>Eubacteriales</taxon>
        <taxon>Clostridiales Family XVII. Incertae Sedis</taxon>
        <taxon>Sulfobacillus</taxon>
    </lineage>
</organism>
<dbReference type="GO" id="GO:0005886">
    <property type="term" value="C:plasma membrane"/>
    <property type="evidence" value="ECO:0007669"/>
    <property type="project" value="TreeGrafter"/>
</dbReference>
<dbReference type="SUPFAM" id="SSF160544">
    <property type="entry name" value="EscU C-terminal domain-like"/>
    <property type="match status" value="1"/>
</dbReference>
<dbReference type="EMBL" id="PXYX01000006">
    <property type="protein sequence ID" value="PSR28387.1"/>
    <property type="molecule type" value="Genomic_DNA"/>
</dbReference>
<accession>A0A2T2X1L9</accession>
<dbReference type="Pfam" id="PF01312">
    <property type="entry name" value="Bac_export_2"/>
    <property type="match status" value="1"/>
</dbReference>
<feature type="transmembrane region" description="Helical" evidence="1">
    <location>
        <begin position="156"/>
        <end position="176"/>
    </location>
</feature>
<keyword evidence="1" id="KW-0472">Membrane</keyword>
<dbReference type="Gene3D" id="6.10.250.2080">
    <property type="match status" value="1"/>
</dbReference>
<evidence type="ECO:0000313" key="3">
    <source>
        <dbReference type="Proteomes" id="UP000242705"/>
    </source>
</evidence>
<comment type="caution">
    <text evidence="2">The sequence shown here is derived from an EMBL/GenBank/DDBJ whole genome shotgun (WGS) entry which is preliminary data.</text>
</comment>
<dbReference type="AlphaFoldDB" id="A0A2T2X1L9"/>
<sequence>MSHLSLSLPRVYFASAGEKSQQATPHKKQQLQKQGQHWKSPDFQAALALAVGFVVIRHYLPWAGTQLGEMESTVLQLAENPQGTMASAWLLAFSVMIRILLPLTLPLLAAGLFASSLEKGFRLSFSALKADMTRLNPVEGLKRMFSRDSVWQLFKGLLKVGIMGALAAWVIHQQLANYAGLMVESLGQALSTSLNMLSQVLLVMSVAFFIIGVLDMAYQAYAFQLKIRMTTQEVRDELKETEGNPQIKGKRREMARRIWRSGVRQVKNAQVVITNPTHYAVALKWDEKTMPAPVVIAKGADEMAYNIREIAIRHGVPLVENPPLARSLYEVPIGHVILEEHYQAVADILAFLIRKRHAHRMERRH</sequence>
<feature type="transmembrane region" description="Helical" evidence="1">
    <location>
        <begin position="196"/>
        <end position="218"/>
    </location>
</feature>
<name>A0A2T2X1L9_SULTH</name>
<dbReference type="InterPro" id="IPR006135">
    <property type="entry name" value="T3SS_substrate_exporter"/>
</dbReference>
<evidence type="ECO:0000256" key="1">
    <source>
        <dbReference type="SAM" id="Phobius"/>
    </source>
</evidence>
<reference evidence="2 3" key="1">
    <citation type="journal article" date="2014" name="BMC Genomics">
        <title>Comparison of environmental and isolate Sulfobacillus genomes reveals diverse carbon, sulfur, nitrogen, and hydrogen metabolisms.</title>
        <authorList>
            <person name="Justice N.B."/>
            <person name="Norman A."/>
            <person name="Brown C.T."/>
            <person name="Singh A."/>
            <person name="Thomas B.C."/>
            <person name="Banfield J.F."/>
        </authorList>
    </citation>
    <scope>NUCLEOTIDE SEQUENCE [LARGE SCALE GENOMIC DNA]</scope>
    <source>
        <strain evidence="2">AMDSBA5</strain>
    </source>
</reference>
<proteinExistence type="predicted"/>
<protein>
    <submittedName>
        <fullName evidence="2">Type III secretion protein</fullName>
    </submittedName>
</protein>
<dbReference type="Proteomes" id="UP000242705">
    <property type="component" value="Unassembled WGS sequence"/>
</dbReference>
<dbReference type="GO" id="GO:0009306">
    <property type="term" value="P:protein secretion"/>
    <property type="evidence" value="ECO:0007669"/>
    <property type="project" value="InterPro"/>
</dbReference>